<evidence type="ECO:0000259" key="9">
    <source>
        <dbReference type="PROSITE" id="PS50067"/>
    </source>
</evidence>
<feature type="compositionally biased region" description="Low complexity" evidence="8">
    <location>
        <begin position="619"/>
        <end position="628"/>
    </location>
</feature>
<dbReference type="Pfam" id="PF00225">
    <property type="entry name" value="Kinesin"/>
    <property type="match status" value="2"/>
</dbReference>
<organism evidence="10 11">
    <name type="scientific">Malassezia furfur</name>
    <name type="common">Pityriasis versicolor infection agent</name>
    <name type="synonym">Pityrosporum furfur</name>
    <dbReference type="NCBI Taxonomy" id="55194"/>
    <lineage>
        <taxon>Eukaryota</taxon>
        <taxon>Fungi</taxon>
        <taxon>Dikarya</taxon>
        <taxon>Basidiomycota</taxon>
        <taxon>Ustilaginomycotina</taxon>
        <taxon>Malasseziomycetes</taxon>
        <taxon>Malasseziales</taxon>
        <taxon>Malasseziaceae</taxon>
        <taxon>Malassezia</taxon>
    </lineage>
</organism>
<keyword evidence="6 7" id="KW-0505">Motor protein</keyword>
<evidence type="ECO:0000256" key="6">
    <source>
        <dbReference type="PROSITE-ProRule" id="PRU00283"/>
    </source>
</evidence>
<dbReference type="Proteomes" id="UP000818624">
    <property type="component" value="Chromosome 4"/>
</dbReference>
<keyword evidence="5" id="KW-0175">Coiled coil</keyword>
<keyword evidence="4 6" id="KW-0067">ATP-binding</keyword>
<feature type="region of interest" description="Disordered" evidence="8">
    <location>
        <begin position="237"/>
        <end position="329"/>
    </location>
</feature>
<protein>
    <recommendedName>
        <fullName evidence="7">Kinesin-like protein</fullName>
    </recommendedName>
</protein>
<dbReference type="EMBL" id="CP046237">
    <property type="protein sequence ID" value="WFD49202.1"/>
    <property type="molecule type" value="Genomic_DNA"/>
</dbReference>
<feature type="region of interest" description="Disordered" evidence="8">
    <location>
        <begin position="744"/>
        <end position="763"/>
    </location>
</feature>
<evidence type="ECO:0000313" key="11">
    <source>
        <dbReference type="Proteomes" id="UP000818624"/>
    </source>
</evidence>
<dbReference type="PROSITE" id="PS00411">
    <property type="entry name" value="KINESIN_MOTOR_1"/>
    <property type="match status" value="1"/>
</dbReference>
<name>A0ABY8EWT3_MALFU</name>
<dbReference type="SMART" id="SM00129">
    <property type="entry name" value="KISc"/>
    <property type="match status" value="1"/>
</dbReference>
<dbReference type="Gene3D" id="3.40.850.10">
    <property type="entry name" value="Kinesin motor domain"/>
    <property type="match status" value="1"/>
</dbReference>
<dbReference type="InterPro" id="IPR001752">
    <property type="entry name" value="Kinesin_motor_dom"/>
</dbReference>
<comment type="subcellular location">
    <subcellularLocation>
        <location evidence="1">Cytoplasm</location>
    </subcellularLocation>
</comment>
<feature type="compositionally biased region" description="Basic and acidic residues" evidence="8">
    <location>
        <begin position="607"/>
        <end position="618"/>
    </location>
</feature>
<dbReference type="InterPro" id="IPR036961">
    <property type="entry name" value="Kinesin_motor_dom_sf"/>
</dbReference>
<dbReference type="PROSITE" id="PS50067">
    <property type="entry name" value="KINESIN_MOTOR_2"/>
    <property type="match status" value="1"/>
</dbReference>
<keyword evidence="2" id="KW-0963">Cytoplasm</keyword>
<dbReference type="SUPFAM" id="SSF52540">
    <property type="entry name" value="P-loop containing nucleoside triphosphate hydrolases"/>
    <property type="match status" value="1"/>
</dbReference>
<keyword evidence="3 6" id="KW-0547">Nucleotide-binding</keyword>
<proteinExistence type="inferred from homology"/>
<evidence type="ECO:0000256" key="8">
    <source>
        <dbReference type="SAM" id="MobiDB-lite"/>
    </source>
</evidence>
<feature type="region of interest" description="Disordered" evidence="8">
    <location>
        <begin position="607"/>
        <end position="658"/>
    </location>
</feature>
<evidence type="ECO:0000256" key="7">
    <source>
        <dbReference type="RuleBase" id="RU000394"/>
    </source>
</evidence>
<dbReference type="PANTHER" id="PTHR47969:SF15">
    <property type="entry name" value="CHROMOSOME-ASSOCIATED KINESIN KIF4A-RELATED"/>
    <property type="match status" value="1"/>
</dbReference>
<dbReference type="PANTHER" id="PTHR47969">
    <property type="entry name" value="CHROMOSOME-ASSOCIATED KINESIN KIF4A-RELATED"/>
    <property type="match status" value="1"/>
</dbReference>
<evidence type="ECO:0000256" key="5">
    <source>
        <dbReference type="ARBA" id="ARBA00023054"/>
    </source>
</evidence>
<accession>A0ABY8EWT3</accession>
<feature type="binding site" evidence="6">
    <location>
        <begin position="113"/>
        <end position="120"/>
    </location>
    <ligand>
        <name>ATP</name>
        <dbReference type="ChEBI" id="CHEBI:30616"/>
    </ligand>
</feature>
<evidence type="ECO:0000313" key="10">
    <source>
        <dbReference type="EMBL" id="WFD49202.1"/>
    </source>
</evidence>
<evidence type="ECO:0000256" key="4">
    <source>
        <dbReference type="ARBA" id="ARBA00022840"/>
    </source>
</evidence>
<keyword evidence="7" id="KW-0493">Microtubule</keyword>
<sequence length="763" mass="83333">MATPARSRMGGASEATSTAVQVAVRIRPDSVEETGRSVPRPLRTVVSQMSPTTLVVEPSALPSTVPPRDQRHQFTFDRVFAPHAQQHDVYTSCVEPLLHRFLDGYNTTIFAYGQTSSGKSYSMGTSEASEAITPDDALANTLDESIGIIPRAAVELFALLKDDAEYTLTTSFLELYNEDLIDLLADPDVDTPNQVQIRETRAGEIVWMGLRQRPAKCAADVVQLLQDGMAIRQTHETEMNTQSSRSHAIFSLTLTRRRPRQTSRAASPEKVPATPSTPLASKRGSGLPLPGRGLGLARAATPTQLATPTRAAQTPRAAPARRPSADEEVITTSKLHFVDLAGSERLKRTAASGDRVREGISINSGLHALGNVISTLSDPAKARRAMHIPYRDSKLTRLLQDSLGGNAHTLMLACVSSLEMNVNETLNTLHYAQRARHIRNTAERNQTEPGWGNVEYLQGQVLRLRKELELVRSSNELILASPEQKAPSMFSSDAEQELLAWQEKYSALSRKNVQLTAELIHMDRQLAQRGASVPAGDFLASAEPVIVEYEKTVDSLEGQLNVLKASLASSEELLHERDQQLAHAHYRLLHADTQLDALRSTVRDLQERLGETGKDASSSRRASNASLPSPSPHRTPPHRTPPHRAPTSPHSASRSFGGVLDYARDGTRQTSRRYCVPLLHADADASRTSHAASLGAPDASTDQVLGLAEDESMLLPAQGDEGTLEMIAATEDELRKLHLEWESRDAGSPRQRAWTEPMAPGLG</sequence>
<reference evidence="10 11" key="1">
    <citation type="journal article" date="2020" name="Elife">
        <title>Loss of centromere function drives karyotype evolution in closely related Malassezia species.</title>
        <authorList>
            <person name="Sankaranarayanan S.R."/>
            <person name="Ianiri G."/>
            <person name="Coelho M.A."/>
            <person name="Reza M.H."/>
            <person name="Thimmappa B.C."/>
            <person name="Ganguly P."/>
            <person name="Vadnala R.N."/>
            <person name="Sun S."/>
            <person name="Siddharthan R."/>
            <person name="Tellgren-Roth C."/>
            <person name="Dawson T.L."/>
            <person name="Heitman J."/>
            <person name="Sanyal K."/>
        </authorList>
    </citation>
    <scope>NUCLEOTIDE SEQUENCE [LARGE SCALE GENOMIC DNA]</scope>
    <source>
        <strain evidence="10">CBS14141</strain>
    </source>
</reference>
<dbReference type="PRINTS" id="PR00380">
    <property type="entry name" value="KINESINHEAVY"/>
</dbReference>
<evidence type="ECO:0000256" key="3">
    <source>
        <dbReference type="ARBA" id="ARBA00022741"/>
    </source>
</evidence>
<dbReference type="InterPro" id="IPR019821">
    <property type="entry name" value="Kinesin_motor_CS"/>
</dbReference>
<evidence type="ECO:0000256" key="2">
    <source>
        <dbReference type="ARBA" id="ARBA00022490"/>
    </source>
</evidence>
<keyword evidence="11" id="KW-1185">Reference proteome</keyword>
<evidence type="ECO:0000256" key="1">
    <source>
        <dbReference type="ARBA" id="ARBA00004496"/>
    </source>
</evidence>
<feature type="domain" description="Kinesin motor" evidence="9">
    <location>
        <begin position="19"/>
        <end position="438"/>
    </location>
</feature>
<gene>
    <name evidence="10" type="ORF">GLX27_003882</name>
</gene>
<comment type="similarity">
    <text evidence="6 7">Belongs to the TRAFAC class myosin-kinesin ATPase superfamily. Kinesin family.</text>
</comment>
<dbReference type="InterPro" id="IPR027417">
    <property type="entry name" value="P-loop_NTPase"/>
</dbReference>
<feature type="compositionally biased region" description="Low complexity" evidence="8">
    <location>
        <begin position="283"/>
        <end position="322"/>
    </location>
</feature>
<dbReference type="InterPro" id="IPR027640">
    <property type="entry name" value="Kinesin-like_fam"/>
</dbReference>